<reference evidence="2 3" key="1">
    <citation type="submission" date="2019-06" db="EMBL/GenBank/DDBJ databases">
        <title>Genome sequence of Rhodobacteraceae bacterium D4M1.</title>
        <authorList>
            <person name="Cao J."/>
        </authorList>
    </citation>
    <scope>NUCLEOTIDE SEQUENCE [LARGE SCALE GENOMIC DNA]</scope>
    <source>
        <strain evidence="2 3">D4M1</strain>
    </source>
</reference>
<keyword evidence="3" id="KW-1185">Reference proteome</keyword>
<dbReference type="InterPro" id="IPR036249">
    <property type="entry name" value="Thioredoxin-like_sf"/>
</dbReference>
<dbReference type="KEGG" id="ppru:FDP22_14220"/>
<evidence type="ECO:0000313" key="2">
    <source>
        <dbReference type="EMBL" id="QDL92836.1"/>
    </source>
</evidence>
<evidence type="ECO:0000313" key="3">
    <source>
        <dbReference type="Proteomes" id="UP000305888"/>
    </source>
</evidence>
<dbReference type="InterPro" id="IPR012341">
    <property type="entry name" value="6hp_glycosidase-like_sf"/>
</dbReference>
<accession>A0A5B8FVJ8</accession>
<dbReference type="InterPro" id="IPR024705">
    <property type="entry name" value="Ssp411"/>
</dbReference>
<dbReference type="EMBL" id="CP040818">
    <property type="protein sequence ID" value="QDL92836.1"/>
    <property type="molecule type" value="Genomic_DNA"/>
</dbReference>
<proteinExistence type="predicted"/>
<dbReference type="SUPFAM" id="SSF48208">
    <property type="entry name" value="Six-hairpin glycosidases"/>
    <property type="match status" value="1"/>
</dbReference>
<name>A0A5B8FVJ8_9RHOB</name>
<dbReference type="AlphaFoldDB" id="A0A5B8FVJ8"/>
<dbReference type="InterPro" id="IPR008928">
    <property type="entry name" value="6-hairpin_glycosidase_sf"/>
</dbReference>
<organism evidence="2 3">
    <name type="scientific">Paroceanicella profunda</name>
    <dbReference type="NCBI Taxonomy" id="2579971"/>
    <lineage>
        <taxon>Bacteria</taxon>
        <taxon>Pseudomonadati</taxon>
        <taxon>Pseudomonadota</taxon>
        <taxon>Alphaproteobacteria</taxon>
        <taxon>Rhodobacterales</taxon>
        <taxon>Paracoccaceae</taxon>
        <taxon>Paroceanicella</taxon>
    </lineage>
</organism>
<sequence length="741" mass="80689">MTQAPPQAERSPETEAELAAAFAALGPDHRPRTHLMDGDAPRYVNRLIREASPYLLQHAHNPVDWWPWGEAALAEAARRDVPVFLSAGYATCHWCHVMEEESFDNEEIAALLNAHFVPVKLDRESRPDIDQIYIAATSLQNGHAGWPNSAWLLPDGRPFHTGTYFPKPQFAQVLGAIANGWKSSGRAEFTSLAGRLSDAIAAITSERKEAVPLVTAPDAAFERMARMFNPEDGGFSKGTQFPQEGFLLFLLDHWRRGGPDKALDIARRTLSAMAEGGIHDQVGGGFHRYTVDVNWRTPHFEKMLYNQALLLRCYTELHQVAHWGGHEAGCCVRYLEAEMTAPDGAFYAAEDADSLTPDGRLEEGAFYAWTPEQVRALLHPDLAEKAIAMLGIDRAPTLEAGAVAHLVPEEEVPPGLWDPDALPVILRQLHEYRAARARPLRDEKVIAGWNGLMIRALAEAALEFHNPHWAALAVRAAEAVFARLDGPDGLCRIHARGRAQEPALLSDYAWLGLACLALHDATGTQAWAERAEALASTMLARFDDGRGRLASGFGPGPFARIYETEDGAVPSGESSALELLARLALRRPLPLMRARAEALRDALSARISDYPAVWPTALSAVRILADGEAGATRVCADGALRVRLETFHATGAHKLIVTIAPGWHVAAAGAEGLAGAALEGAATVWPAPEPWENPHTPAPVPVHTGTLSLPLNHPEEMVTLSLQPCNAAVCLLPVTLRFRIR</sequence>
<dbReference type="InterPro" id="IPR004879">
    <property type="entry name" value="Ssp411-like_TRX"/>
</dbReference>
<dbReference type="PANTHER" id="PTHR42899:SF1">
    <property type="entry name" value="SPERMATOGENESIS-ASSOCIATED PROTEIN 20"/>
    <property type="match status" value="1"/>
</dbReference>
<dbReference type="Gene3D" id="3.40.30.10">
    <property type="entry name" value="Glutaredoxin"/>
    <property type="match status" value="1"/>
</dbReference>
<dbReference type="Pfam" id="PF03190">
    <property type="entry name" value="Thioredox_DsbH"/>
    <property type="match status" value="1"/>
</dbReference>
<dbReference type="RefSeq" id="WP_138574659.1">
    <property type="nucleotide sequence ID" value="NZ_CP040818.1"/>
</dbReference>
<dbReference type="GO" id="GO:0005975">
    <property type="term" value="P:carbohydrate metabolic process"/>
    <property type="evidence" value="ECO:0007669"/>
    <property type="project" value="InterPro"/>
</dbReference>
<feature type="domain" description="Spermatogenesis-associated protein 20-like TRX" evidence="1">
    <location>
        <begin position="45"/>
        <end position="197"/>
    </location>
</feature>
<dbReference type="OrthoDB" id="9762614at2"/>
<dbReference type="Proteomes" id="UP000305888">
    <property type="component" value="Chromosome"/>
</dbReference>
<dbReference type="Gene3D" id="1.50.10.10">
    <property type="match status" value="1"/>
</dbReference>
<gene>
    <name evidence="2" type="ORF">FDP22_14220</name>
</gene>
<dbReference type="SUPFAM" id="SSF52833">
    <property type="entry name" value="Thioredoxin-like"/>
    <property type="match status" value="1"/>
</dbReference>
<dbReference type="PANTHER" id="PTHR42899">
    <property type="entry name" value="SPERMATOGENESIS-ASSOCIATED PROTEIN 20"/>
    <property type="match status" value="1"/>
</dbReference>
<evidence type="ECO:0000259" key="1">
    <source>
        <dbReference type="Pfam" id="PF03190"/>
    </source>
</evidence>
<protein>
    <submittedName>
        <fullName evidence="2">Thioredoxin domain-containing protein</fullName>
    </submittedName>
</protein>